<evidence type="ECO:0000313" key="2">
    <source>
        <dbReference type="EMBL" id="CAL1302127.1"/>
    </source>
</evidence>
<gene>
    <name evidence="1" type="ORF">LARSCL_LOCUS22571</name>
    <name evidence="2" type="ORF">LARSCL_LOCUS22917</name>
</gene>
<dbReference type="AlphaFoldDB" id="A0AAV2C0D2"/>
<keyword evidence="3" id="KW-1185">Reference proteome</keyword>
<dbReference type="EMBL" id="CAXIEN010000725">
    <property type="protein sequence ID" value="CAL1301515.1"/>
    <property type="molecule type" value="Genomic_DNA"/>
</dbReference>
<proteinExistence type="predicted"/>
<comment type="caution">
    <text evidence="1">The sequence shown here is derived from an EMBL/GenBank/DDBJ whole genome shotgun (WGS) entry which is preliminary data.</text>
</comment>
<name>A0AAV2C0D2_9ARAC</name>
<accession>A0AAV2C0D2</accession>
<sequence>MALGAVFLLIECSCGNKEKLILYHLGTPSALLRFHGSSLTDSPCISPGSYTTDAAMEERDMEPTLPVLEP</sequence>
<evidence type="ECO:0000313" key="1">
    <source>
        <dbReference type="EMBL" id="CAL1301515.1"/>
    </source>
</evidence>
<protein>
    <submittedName>
        <fullName evidence="1">Uncharacterized protein</fullName>
    </submittedName>
</protein>
<evidence type="ECO:0000313" key="3">
    <source>
        <dbReference type="Proteomes" id="UP001497382"/>
    </source>
</evidence>
<dbReference type="Proteomes" id="UP001497382">
    <property type="component" value="Unassembled WGS sequence"/>
</dbReference>
<dbReference type="EMBL" id="CAXIEN010001361">
    <property type="protein sequence ID" value="CAL1302127.1"/>
    <property type="molecule type" value="Genomic_DNA"/>
</dbReference>
<organism evidence="1 3">
    <name type="scientific">Larinioides sclopetarius</name>
    <dbReference type="NCBI Taxonomy" id="280406"/>
    <lineage>
        <taxon>Eukaryota</taxon>
        <taxon>Metazoa</taxon>
        <taxon>Ecdysozoa</taxon>
        <taxon>Arthropoda</taxon>
        <taxon>Chelicerata</taxon>
        <taxon>Arachnida</taxon>
        <taxon>Araneae</taxon>
        <taxon>Araneomorphae</taxon>
        <taxon>Entelegynae</taxon>
        <taxon>Araneoidea</taxon>
        <taxon>Araneidae</taxon>
        <taxon>Larinioides</taxon>
    </lineage>
</organism>
<reference evidence="1 3" key="1">
    <citation type="submission" date="2024-04" db="EMBL/GenBank/DDBJ databases">
        <authorList>
            <person name="Rising A."/>
            <person name="Reimegard J."/>
            <person name="Sonavane S."/>
            <person name="Akerstrom W."/>
            <person name="Nylinder S."/>
            <person name="Hedman E."/>
            <person name="Kallberg Y."/>
        </authorList>
    </citation>
    <scope>NUCLEOTIDE SEQUENCE [LARGE SCALE GENOMIC DNA]</scope>
</reference>